<dbReference type="PRINTS" id="PR00792">
    <property type="entry name" value="PEPSIN"/>
</dbReference>
<feature type="chain" id="PRO_5041290329" evidence="6">
    <location>
        <begin position="17"/>
        <end position="373"/>
    </location>
</feature>
<dbReference type="InterPro" id="IPR033121">
    <property type="entry name" value="PEPTIDASE_A1"/>
</dbReference>
<evidence type="ECO:0000259" key="7">
    <source>
        <dbReference type="PROSITE" id="PS51767"/>
    </source>
</evidence>
<dbReference type="SUPFAM" id="SSF50630">
    <property type="entry name" value="Acid proteases"/>
    <property type="match status" value="1"/>
</dbReference>
<dbReference type="Proteomes" id="UP001178461">
    <property type="component" value="Chromosome 6"/>
</dbReference>
<dbReference type="InterPro" id="IPR001969">
    <property type="entry name" value="Aspartic_peptidase_AS"/>
</dbReference>
<organism evidence="8 9">
    <name type="scientific">Podarcis lilfordi</name>
    <name type="common">Lilford's wall lizard</name>
    <dbReference type="NCBI Taxonomy" id="74358"/>
    <lineage>
        <taxon>Eukaryota</taxon>
        <taxon>Metazoa</taxon>
        <taxon>Chordata</taxon>
        <taxon>Craniata</taxon>
        <taxon>Vertebrata</taxon>
        <taxon>Euteleostomi</taxon>
        <taxon>Lepidosauria</taxon>
        <taxon>Squamata</taxon>
        <taxon>Bifurcata</taxon>
        <taxon>Unidentata</taxon>
        <taxon>Episquamata</taxon>
        <taxon>Laterata</taxon>
        <taxon>Lacertibaenia</taxon>
        <taxon>Lacertidae</taxon>
        <taxon>Podarcis</taxon>
    </lineage>
</organism>
<proteinExistence type="inferred from homology"/>
<evidence type="ECO:0000313" key="8">
    <source>
        <dbReference type="EMBL" id="CAI5777394.1"/>
    </source>
</evidence>
<dbReference type="PROSITE" id="PS00141">
    <property type="entry name" value="ASP_PROTEASE"/>
    <property type="match status" value="2"/>
</dbReference>
<comment type="similarity">
    <text evidence="1 5">Belongs to the peptidase A1 family.</text>
</comment>
<dbReference type="InterPro" id="IPR021109">
    <property type="entry name" value="Peptidase_aspartic_dom_sf"/>
</dbReference>
<dbReference type="Gene3D" id="6.10.140.60">
    <property type="match status" value="1"/>
</dbReference>
<keyword evidence="6" id="KW-0732">Signal</keyword>
<feature type="active site" evidence="3">
    <location>
        <position position="270"/>
    </location>
</feature>
<dbReference type="InterPro" id="IPR001461">
    <property type="entry name" value="Aspartic_peptidase_A1"/>
</dbReference>
<dbReference type="EMBL" id="OX395131">
    <property type="protein sequence ID" value="CAI5777394.1"/>
    <property type="molecule type" value="Genomic_DNA"/>
</dbReference>
<feature type="signal peptide" evidence="6">
    <location>
        <begin position="1"/>
        <end position="16"/>
    </location>
</feature>
<evidence type="ECO:0000256" key="6">
    <source>
        <dbReference type="SAM" id="SignalP"/>
    </source>
</evidence>
<reference evidence="8" key="1">
    <citation type="submission" date="2022-12" db="EMBL/GenBank/DDBJ databases">
        <authorList>
            <person name="Alioto T."/>
            <person name="Alioto T."/>
            <person name="Gomez Garrido J."/>
        </authorList>
    </citation>
    <scope>NUCLEOTIDE SEQUENCE</scope>
</reference>
<keyword evidence="5" id="KW-0378">Hydrolase</keyword>
<dbReference type="PROSITE" id="PS51767">
    <property type="entry name" value="PEPTIDASE_A1"/>
    <property type="match status" value="1"/>
</dbReference>
<dbReference type="Gene3D" id="2.40.70.10">
    <property type="entry name" value="Acid Proteases"/>
    <property type="match status" value="2"/>
</dbReference>
<keyword evidence="2 4" id="KW-1015">Disulfide bond</keyword>
<dbReference type="Pfam" id="PF00026">
    <property type="entry name" value="Asp"/>
    <property type="match status" value="1"/>
</dbReference>
<evidence type="ECO:0000256" key="4">
    <source>
        <dbReference type="PIRSR" id="PIRSR601461-2"/>
    </source>
</evidence>
<feature type="disulfide bond" evidence="4">
    <location>
        <begin position="261"/>
        <end position="265"/>
    </location>
</feature>
<dbReference type="GO" id="GO:0006508">
    <property type="term" value="P:proteolysis"/>
    <property type="evidence" value="ECO:0007669"/>
    <property type="project" value="UniProtKB-KW"/>
</dbReference>
<dbReference type="GO" id="GO:0004190">
    <property type="term" value="F:aspartic-type endopeptidase activity"/>
    <property type="evidence" value="ECO:0007669"/>
    <property type="project" value="UniProtKB-KW"/>
</dbReference>
<dbReference type="FunFam" id="2.40.70.10:FF:000004">
    <property type="entry name" value="Pepsin A"/>
    <property type="match status" value="1"/>
</dbReference>
<keyword evidence="9" id="KW-1185">Reference proteome</keyword>
<feature type="disulfide bond" evidence="4">
    <location>
        <begin position="107"/>
        <end position="112"/>
    </location>
</feature>
<evidence type="ECO:0000313" key="9">
    <source>
        <dbReference type="Proteomes" id="UP001178461"/>
    </source>
</evidence>
<evidence type="ECO:0000256" key="3">
    <source>
        <dbReference type="PIRSR" id="PIRSR601461-1"/>
    </source>
</evidence>
<sequence>MKYLAVLFTIVALSECLVKIPLQRGIKVEDTLKEKNLLENLLQKYRYDIGTKYNSDISNAAQVAEEPLLNSFETEYYGTIYIGTPPQKFTVVFDTGSSTLWVPSVYCSSPACQTHHRFDPRTSSTFQGTGQPFSIKYGKGSMEGIFGLDTVKISDLTISDMEFGLSTSESEDPFSRTKYDGILGLNPWKKSSFFDNLMKKGLLEKDEFSVYLSGKTDGSMIIFGGIDQSYFTGPINWIPAAYRKFKIEVDSILVYGQAIACRDGCEALLDTGTSFLLGPAPEISQIQQAIGVTKHSFNCRNLHNMPDVVFVINGIQYPLTPHAYTHKDDDHCKSGFSSGSKDYDHLILGDMFLREYYSIFDRGNNQVGLAKAV</sequence>
<keyword evidence="5" id="KW-0064">Aspartyl protease</keyword>
<protein>
    <submittedName>
        <fullName evidence="8">Chymosin-like</fullName>
    </submittedName>
</protein>
<dbReference type="PANTHER" id="PTHR47966">
    <property type="entry name" value="BETA-SITE APP-CLEAVING ENZYME, ISOFORM A-RELATED"/>
    <property type="match status" value="1"/>
</dbReference>
<evidence type="ECO:0000256" key="1">
    <source>
        <dbReference type="ARBA" id="ARBA00007447"/>
    </source>
</evidence>
<feature type="disulfide bond" evidence="4">
    <location>
        <begin position="299"/>
        <end position="332"/>
    </location>
</feature>
<evidence type="ECO:0000256" key="2">
    <source>
        <dbReference type="ARBA" id="ARBA00023157"/>
    </source>
</evidence>
<keyword evidence="5" id="KW-0645">Protease</keyword>
<dbReference type="AlphaFoldDB" id="A0AA35KH45"/>
<feature type="domain" description="Peptidase A1" evidence="7">
    <location>
        <begin position="76"/>
        <end position="370"/>
    </location>
</feature>
<gene>
    <name evidence="8" type="ORF">PODLI_1B043532</name>
</gene>
<evidence type="ECO:0000256" key="5">
    <source>
        <dbReference type="RuleBase" id="RU000454"/>
    </source>
</evidence>
<dbReference type="PANTHER" id="PTHR47966:SF13">
    <property type="entry name" value="CHYMOSIN"/>
    <property type="match status" value="1"/>
</dbReference>
<feature type="active site" evidence="3">
    <location>
        <position position="94"/>
    </location>
</feature>
<name>A0AA35KH45_9SAUR</name>
<accession>A0AA35KH45</accession>